<feature type="transmembrane region" description="Helical" evidence="5">
    <location>
        <begin position="408"/>
        <end position="428"/>
    </location>
</feature>
<dbReference type="AlphaFoldDB" id="A0A4S4FR20"/>
<feature type="transmembrane region" description="Helical" evidence="5">
    <location>
        <begin position="86"/>
        <end position="105"/>
    </location>
</feature>
<evidence type="ECO:0000256" key="4">
    <source>
        <dbReference type="ARBA" id="ARBA00023136"/>
    </source>
</evidence>
<feature type="transmembrane region" description="Helical" evidence="5">
    <location>
        <begin position="305"/>
        <end position="331"/>
    </location>
</feature>
<organism evidence="7 8">
    <name type="scientific">Naasia lichenicola</name>
    <dbReference type="NCBI Taxonomy" id="2565933"/>
    <lineage>
        <taxon>Bacteria</taxon>
        <taxon>Bacillati</taxon>
        <taxon>Actinomycetota</taxon>
        <taxon>Actinomycetes</taxon>
        <taxon>Micrococcales</taxon>
        <taxon>Microbacteriaceae</taxon>
        <taxon>Naasia</taxon>
    </lineage>
</organism>
<dbReference type="InterPro" id="IPR011701">
    <property type="entry name" value="MFS"/>
</dbReference>
<proteinExistence type="predicted"/>
<dbReference type="PRINTS" id="PR01036">
    <property type="entry name" value="TCRTETB"/>
</dbReference>
<keyword evidence="2 5" id="KW-0812">Transmembrane</keyword>
<dbReference type="GO" id="GO:0022857">
    <property type="term" value="F:transmembrane transporter activity"/>
    <property type="evidence" value="ECO:0007669"/>
    <property type="project" value="InterPro"/>
</dbReference>
<comment type="subcellular location">
    <subcellularLocation>
        <location evidence="1">Cell membrane</location>
        <topology evidence="1">Multi-pass membrane protein</topology>
    </subcellularLocation>
</comment>
<dbReference type="EMBL" id="SSSM01000002">
    <property type="protein sequence ID" value="THG32332.1"/>
    <property type="molecule type" value="Genomic_DNA"/>
</dbReference>
<dbReference type="Proteomes" id="UP000309133">
    <property type="component" value="Unassembled WGS sequence"/>
</dbReference>
<dbReference type="PANTHER" id="PTHR42718:SF35">
    <property type="entry name" value="BLL0718 PROTEIN"/>
    <property type="match status" value="1"/>
</dbReference>
<evidence type="ECO:0000259" key="6">
    <source>
        <dbReference type="PROSITE" id="PS50850"/>
    </source>
</evidence>
<name>A0A4S4FR20_9MICO</name>
<dbReference type="GO" id="GO:0005886">
    <property type="term" value="C:plasma membrane"/>
    <property type="evidence" value="ECO:0007669"/>
    <property type="project" value="UniProtKB-SubCell"/>
</dbReference>
<gene>
    <name evidence="7" type="ORF">E6C64_04755</name>
</gene>
<feature type="transmembrane region" description="Helical" evidence="5">
    <location>
        <begin position="171"/>
        <end position="192"/>
    </location>
</feature>
<feature type="transmembrane region" description="Helical" evidence="5">
    <location>
        <begin position="273"/>
        <end position="293"/>
    </location>
</feature>
<evidence type="ECO:0000256" key="1">
    <source>
        <dbReference type="ARBA" id="ARBA00004651"/>
    </source>
</evidence>
<feature type="transmembrane region" description="Helical" evidence="5">
    <location>
        <begin position="235"/>
        <end position="253"/>
    </location>
</feature>
<reference evidence="7 8" key="1">
    <citation type="submission" date="2019-04" db="EMBL/GenBank/DDBJ databases">
        <authorList>
            <person name="Jiang L."/>
        </authorList>
    </citation>
    <scope>NUCLEOTIDE SEQUENCE [LARGE SCALE GENOMIC DNA]</scope>
    <source>
        <strain evidence="7 8">YIM 131853</strain>
    </source>
</reference>
<evidence type="ECO:0000256" key="5">
    <source>
        <dbReference type="SAM" id="Phobius"/>
    </source>
</evidence>
<dbReference type="PANTHER" id="PTHR42718">
    <property type="entry name" value="MAJOR FACILITATOR SUPERFAMILY MULTIDRUG TRANSPORTER MFSC"/>
    <property type="match status" value="1"/>
</dbReference>
<keyword evidence="3 5" id="KW-1133">Transmembrane helix</keyword>
<dbReference type="RefSeq" id="WP_136426497.1">
    <property type="nucleotide sequence ID" value="NZ_SSSM01000002.1"/>
</dbReference>
<feature type="transmembrane region" description="Helical" evidence="5">
    <location>
        <begin position="143"/>
        <end position="165"/>
    </location>
</feature>
<dbReference type="Pfam" id="PF07690">
    <property type="entry name" value="MFS_1"/>
    <property type="match status" value="1"/>
</dbReference>
<comment type="caution">
    <text evidence="7">The sequence shown here is derived from an EMBL/GenBank/DDBJ whole genome shotgun (WGS) entry which is preliminary data.</text>
</comment>
<evidence type="ECO:0000313" key="7">
    <source>
        <dbReference type="EMBL" id="THG32332.1"/>
    </source>
</evidence>
<keyword evidence="8" id="KW-1185">Reference proteome</keyword>
<feature type="transmembrane region" description="Helical" evidence="5">
    <location>
        <begin position="369"/>
        <end position="387"/>
    </location>
</feature>
<dbReference type="CDD" id="cd17504">
    <property type="entry name" value="MFS_MMR_MDR_like"/>
    <property type="match status" value="1"/>
</dbReference>
<protein>
    <submittedName>
        <fullName evidence="7">MFS transporter</fullName>
    </submittedName>
</protein>
<dbReference type="InterPro" id="IPR020846">
    <property type="entry name" value="MFS_dom"/>
</dbReference>
<keyword evidence="4 5" id="KW-0472">Membrane</keyword>
<dbReference type="InterPro" id="IPR036259">
    <property type="entry name" value="MFS_trans_sf"/>
</dbReference>
<evidence type="ECO:0000313" key="8">
    <source>
        <dbReference type="Proteomes" id="UP000309133"/>
    </source>
</evidence>
<feature type="transmembrane region" description="Helical" evidence="5">
    <location>
        <begin position="440"/>
        <end position="465"/>
    </location>
</feature>
<feature type="transmembrane region" description="Helical" evidence="5">
    <location>
        <begin position="204"/>
        <end position="223"/>
    </location>
</feature>
<feature type="transmembrane region" description="Helical" evidence="5">
    <location>
        <begin position="343"/>
        <end position="363"/>
    </location>
</feature>
<dbReference type="PROSITE" id="PS50850">
    <property type="entry name" value="MFS"/>
    <property type="match status" value="1"/>
</dbReference>
<accession>A0A4S4FR20</accession>
<dbReference type="OrthoDB" id="4484751at2"/>
<dbReference type="Gene3D" id="1.20.1250.20">
    <property type="entry name" value="MFS general substrate transporter like domains"/>
    <property type="match status" value="2"/>
</dbReference>
<feature type="transmembrane region" description="Helical" evidence="5">
    <location>
        <begin position="20"/>
        <end position="41"/>
    </location>
</feature>
<feature type="domain" description="Major facilitator superfamily (MFS) profile" evidence="6">
    <location>
        <begin position="20"/>
        <end position="470"/>
    </location>
</feature>
<feature type="transmembrane region" description="Helical" evidence="5">
    <location>
        <begin position="56"/>
        <end position="74"/>
    </location>
</feature>
<dbReference type="SUPFAM" id="SSF103473">
    <property type="entry name" value="MFS general substrate transporter"/>
    <property type="match status" value="1"/>
</dbReference>
<evidence type="ECO:0000256" key="2">
    <source>
        <dbReference type="ARBA" id="ARBA00022692"/>
    </source>
</evidence>
<evidence type="ECO:0000256" key="3">
    <source>
        <dbReference type="ARBA" id="ARBA00022989"/>
    </source>
</evidence>
<sequence>MRDPQSERRQLTRMPNPRVVVAVLALAGMSASFMQTIVLPIQSELPELLNASREDTAWVITATLLSAAVVTPIAGRLGDMYGKRRIALALIAVLVVGSVVAALSHSVGLLIVGRVLQGAIVGVIPLGISILRDVLHEDRLGGAIALVSATLGVGGALGLPMSALVSENFDWHVLFWMAAGLGGVDFVLVLALVPVSTLRSLGRFDWIGAIGLTVGLVGVLLAVSRGNEWGWLSPQVLLLGVGGLAVFGVWGWYELRHDSPLVDLRVAVRPPVLLTNLSSIMLGFALFASNVAFPQLLELPLATGVGLGLSLLVASLILMPSGLAMMVMSPIAARLMGSVGPRLLLVAGSLLLVVSYLMSIFFATQIWQVLLINVIIGIGIGLGYAAMPTLIMRAVPKSETAAANGLNALMRSLGTSFASAAVGGILALNSVSMGGAQVPTAAGFNLAFVFGGSAALLGAILALFIPTARTEPRPSLP</sequence>